<reference evidence="2" key="1">
    <citation type="submission" date="2020-05" db="EMBL/GenBank/DDBJ databases">
        <authorList>
            <person name="Chiriac C."/>
            <person name="Salcher M."/>
            <person name="Ghai R."/>
            <person name="Kavagutti S V."/>
        </authorList>
    </citation>
    <scope>NUCLEOTIDE SEQUENCE</scope>
</reference>
<evidence type="ECO:0000313" key="2">
    <source>
        <dbReference type="EMBL" id="CAB4738954.1"/>
    </source>
</evidence>
<dbReference type="PANTHER" id="PTHR18964">
    <property type="entry name" value="ROK (REPRESSOR, ORF, KINASE) FAMILY"/>
    <property type="match status" value="1"/>
</dbReference>
<dbReference type="SUPFAM" id="SSF53067">
    <property type="entry name" value="Actin-like ATPase domain"/>
    <property type="match status" value="1"/>
</dbReference>
<dbReference type="Gene3D" id="3.30.420.40">
    <property type="match status" value="2"/>
</dbReference>
<dbReference type="EMBL" id="CAEZSF010000134">
    <property type="protein sequence ID" value="CAB4545894.1"/>
    <property type="molecule type" value="Genomic_DNA"/>
</dbReference>
<sequence length="331" mass="33161">MVSDEQIRNVIGVDVGGTKTLAARVVLPVSESSAMQPEVQDRELVGSSSHEQAVLSQIEIAAAALIDRSDQQVDAIGVGLAGFIGRDGIARSAPNAAGLIGLDVGAALSARFGVPVAIDNDANCVAVAAQSLFGTRTGSILAITLGTGIGGGIVLDGDLYRGANGFAGEPGHMVINPAGPECPCGQRGCWERYASGSGLGWLGRTAAAAGLADVVLARAGSVEGIDGEIITELMQEGDTGASRIFAEFAGYVALGLANLILLLDPEVIVIGGGLAAVGDELTALVQQDLVDRFPAASRDRTVKILSAPLGPEAGALGAALLASELLAGSGS</sequence>
<name>A0A6J6SVY4_9ZZZZ</name>
<dbReference type="Pfam" id="PF00480">
    <property type="entry name" value="ROK"/>
    <property type="match status" value="1"/>
</dbReference>
<dbReference type="InterPro" id="IPR000600">
    <property type="entry name" value="ROK"/>
</dbReference>
<dbReference type="AlphaFoldDB" id="A0A6J6SVY4"/>
<dbReference type="EMBL" id="CAFBMG010000021">
    <property type="protein sequence ID" value="CAB4893391.1"/>
    <property type="molecule type" value="Genomic_DNA"/>
</dbReference>
<evidence type="ECO:0000313" key="1">
    <source>
        <dbReference type="EMBL" id="CAB4545894.1"/>
    </source>
</evidence>
<organism evidence="2">
    <name type="scientific">freshwater metagenome</name>
    <dbReference type="NCBI Taxonomy" id="449393"/>
    <lineage>
        <taxon>unclassified sequences</taxon>
        <taxon>metagenomes</taxon>
        <taxon>ecological metagenomes</taxon>
    </lineage>
</organism>
<protein>
    <submittedName>
        <fullName evidence="2">Unannotated protein</fullName>
    </submittedName>
</protein>
<gene>
    <name evidence="1" type="ORF">UFOPK1358_01309</name>
    <name evidence="2" type="ORF">UFOPK2766_00896</name>
    <name evidence="3" type="ORF">UFOPK3519_00433</name>
</gene>
<dbReference type="PANTHER" id="PTHR18964:SF173">
    <property type="entry name" value="GLUCOKINASE"/>
    <property type="match status" value="1"/>
</dbReference>
<dbReference type="InterPro" id="IPR043129">
    <property type="entry name" value="ATPase_NBD"/>
</dbReference>
<evidence type="ECO:0000313" key="3">
    <source>
        <dbReference type="EMBL" id="CAB4893391.1"/>
    </source>
</evidence>
<dbReference type="InterPro" id="IPR049874">
    <property type="entry name" value="ROK_cs"/>
</dbReference>
<accession>A0A6J6SVY4</accession>
<dbReference type="EMBL" id="CAEZYU010000033">
    <property type="protein sequence ID" value="CAB4738954.1"/>
    <property type="molecule type" value="Genomic_DNA"/>
</dbReference>
<dbReference type="PROSITE" id="PS01125">
    <property type="entry name" value="ROK"/>
    <property type="match status" value="1"/>
</dbReference>
<proteinExistence type="predicted"/>